<dbReference type="AlphaFoldDB" id="A0AAV9AKY6"/>
<keyword evidence="3" id="KW-1185">Reference proteome</keyword>
<proteinExistence type="predicted"/>
<gene>
    <name evidence="2" type="ORF">QJS04_geneDACA011233</name>
</gene>
<reference evidence="2" key="2">
    <citation type="submission" date="2023-06" db="EMBL/GenBank/DDBJ databases">
        <authorList>
            <person name="Ma L."/>
            <person name="Liu K.-W."/>
            <person name="Li Z."/>
            <person name="Hsiao Y.-Y."/>
            <person name="Qi Y."/>
            <person name="Fu T."/>
            <person name="Tang G."/>
            <person name="Zhang D."/>
            <person name="Sun W.-H."/>
            <person name="Liu D.-K."/>
            <person name="Li Y."/>
            <person name="Chen G.-Z."/>
            <person name="Liu X.-D."/>
            <person name="Liao X.-Y."/>
            <person name="Jiang Y.-T."/>
            <person name="Yu X."/>
            <person name="Hao Y."/>
            <person name="Huang J."/>
            <person name="Zhao X.-W."/>
            <person name="Ke S."/>
            <person name="Chen Y.-Y."/>
            <person name="Wu W.-L."/>
            <person name="Hsu J.-L."/>
            <person name="Lin Y.-F."/>
            <person name="Huang M.-D."/>
            <person name="Li C.-Y."/>
            <person name="Huang L."/>
            <person name="Wang Z.-W."/>
            <person name="Zhao X."/>
            <person name="Zhong W.-Y."/>
            <person name="Peng D.-H."/>
            <person name="Ahmad S."/>
            <person name="Lan S."/>
            <person name="Zhang J.-S."/>
            <person name="Tsai W.-C."/>
            <person name="Van De Peer Y."/>
            <person name="Liu Z.-J."/>
        </authorList>
    </citation>
    <scope>NUCLEOTIDE SEQUENCE</scope>
    <source>
        <strain evidence="2">SCP</strain>
        <tissue evidence="2">Leaves</tissue>
    </source>
</reference>
<protein>
    <submittedName>
        <fullName evidence="2">Uncharacterized protein</fullName>
    </submittedName>
</protein>
<evidence type="ECO:0000313" key="3">
    <source>
        <dbReference type="Proteomes" id="UP001179952"/>
    </source>
</evidence>
<evidence type="ECO:0000256" key="1">
    <source>
        <dbReference type="SAM" id="MobiDB-lite"/>
    </source>
</evidence>
<reference evidence="2" key="1">
    <citation type="journal article" date="2023" name="Nat. Commun.">
        <title>Diploid and tetraploid genomes of Acorus and the evolution of monocots.</title>
        <authorList>
            <person name="Ma L."/>
            <person name="Liu K.W."/>
            <person name="Li Z."/>
            <person name="Hsiao Y.Y."/>
            <person name="Qi Y."/>
            <person name="Fu T."/>
            <person name="Tang G.D."/>
            <person name="Zhang D."/>
            <person name="Sun W.H."/>
            <person name="Liu D.K."/>
            <person name="Li Y."/>
            <person name="Chen G.Z."/>
            <person name="Liu X.D."/>
            <person name="Liao X.Y."/>
            <person name="Jiang Y.T."/>
            <person name="Yu X."/>
            <person name="Hao Y."/>
            <person name="Huang J."/>
            <person name="Zhao X.W."/>
            <person name="Ke S."/>
            <person name="Chen Y.Y."/>
            <person name="Wu W.L."/>
            <person name="Hsu J.L."/>
            <person name="Lin Y.F."/>
            <person name="Huang M.D."/>
            <person name="Li C.Y."/>
            <person name="Huang L."/>
            <person name="Wang Z.W."/>
            <person name="Zhao X."/>
            <person name="Zhong W.Y."/>
            <person name="Peng D.H."/>
            <person name="Ahmad S."/>
            <person name="Lan S."/>
            <person name="Zhang J.S."/>
            <person name="Tsai W.C."/>
            <person name="Van de Peer Y."/>
            <person name="Liu Z.J."/>
        </authorList>
    </citation>
    <scope>NUCLEOTIDE SEQUENCE</scope>
    <source>
        <strain evidence="2">SCP</strain>
    </source>
</reference>
<dbReference type="Proteomes" id="UP001179952">
    <property type="component" value="Unassembled WGS sequence"/>
</dbReference>
<accession>A0AAV9AKY6</accession>
<organism evidence="2 3">
    <name type="scientific">Acorus gramineus</name>
    <name type="common">Dwarf sweet flag</name>
    <dbReference type="NCBI Taxonomy" id="55184"/>
    <lineage>
        <taxon>Eukaryota</taxon>
        <taxon>Viridiplantae</taxon>
        <taxon>Streptophyta</taxon>
        <taxon>Embryophyta</taxon>
        <taxon>Tracheophyta</taxon>
        <taxon>Spermatophyta</taxon>
        <taxon>Magnoliopsida</taxon>
        <taxon>Liliopsida</taxon>
        <taxon>Acoraceae</taxon>
        <taxon>Acorus</taxon>
    </lineage>
</organism>
<name>A0AAV9AKY6_ACOGR</name>
<dbReference type="EMBL" id="JAUJYN010000008">
    <property type="protein sequence ID" value="KAK1264516.1"/>
    <property type="molecule type" value="Genomic_DNA"/>
</dbReference>
<comment type="caution">
    <text evidence="2">The sequence shown here is derived from an EMBL/GenBank/DDBJ whole genome shotgun (WGS) entry which is preliminary data.</text>
</comment>
<evidence type="ECO:0000313" key="2">
    <source>
        <dbReference type="EMBL" id="KAK1264516.1"/>
    </source>
</evidence>
<sequence length="272" mass="27724">MRVRERCGARVFEIVRVRRRPTRAGAVVLVPAAQLVRPERLAPALTPHDVPSTRGAHLKRSRARREQVRAAAHDGADPVPLVRGDCQGDVEAVDEADAVGGVVGAGVVEVELRESGGGGAAEAGALEAAAAVAGEAGEAVVGVGAAGAGPDSARPGLVRGGEGAVGEGVEGEAAVLEDGVARVGLDGGPDGVGAVVDEGESEGVQGDGAGGEDKEEGEEDSEEGLDGHCFFWCELVRVCWVMQGGVYRKGSEWGKDGFALYVFGVWSPLCEV</sequence>
<feature type="compositionally biased region" description="Acidic residues" evidence="1">
    <location>
        <begin position="213"/>
        <end position="223"/>
    </location>
</feature>
<feature type="region of interest" description="Disordered" evidence="1">
    <location>
        <begin position="193"/>
        <end position="223"/>
    </location>
</feature>